<dbReference type="GO" id="GO:1990904">
    <property type="term" value="C:ribonucleoprotein complex"/>
    <property type="evidence" value="ECO:0007669"/>
    <property type="project" value="UniProtKB-KW"/>
</dbReference>
<dbReference type="AlphaFoldDB" id="A0A099YYL4"/>
<protein>
    <recommendedName>
        <fullName evidence="6">39S ribosomal protein L33, mitochondrial</fullName>
    </recommendedName>
</protein>
<keyword evidence="2" id="KW-0689">Ribosomal protein</keyword>
<sequence>YVLVRMASAAETGFCFNVRRLRLQEKLVLLRYDPLGK</sequence>
<evidence type="ECO:0000313" key="4">
    <source>
        <dbReference type="EMBL" id="KGL75299.1"/>
    </source>
</evidence>
<keyword evidence="5" id="KW-1185">Reference proteome</keyword>
<dbReference type="GO" id="GO:0005739">
    <property type="term" value="C:mitochondrion"/>
    <property type="evidence" value="ECO:0007669"/>
    <property type="project" value="TreeGrafter"/>
</dbReference>
<evidence type="ECO:0000256" key="2">
    <source>
        <dbReference type="ARBA" id="ARBA00022980"/>
    </source>
</evidence>
<dbReference type="InterPro" id="IPR038584">
    <property type="entry name" value="Ribosomal_bL33_sf"/>
</dbReference>
<feature type="non-terminal residue" evidence="4">
    <location>
        <position position="37"/>
    </location>
</feature>
<dbReference type="GO" id="GO:0005840">
    <property type="term" value="C:ribosome"/>
    <property type="evidence" value="ECO:0007669"/>
    <property type="project" value="UniProtKB-KW"/>
</dbReference>
<evidence type="ECO:0008006" key="6">
    <source>
        <dbReference type="Google" id="ProtNLM"/>
    </source>
</evidence>
<dbReference type="Proteomes" id="UP000053641">
    <property type="component" value="Unassembled WGS sequence"/>
</dbReference>
<accession>A0A099YYL4</accession>
<feature type="non-terminal residue" evidence="4">
    <location>
        <position position="1"/>
    </location>
</feature>
<dbReference type="InterPro" id="IPR052008">
    <property type="entry name" value="Mitoribosomal_protein_bL33"/>
</dbReference>
<evidence type="ECO:0000313" key="5">
    <source>
        <dbReference type="Proteomes" id="UP000053641"/>
    </source>
</evidence>
<evidence type="ECO:0000256" key="1">
    <source>
        <dbReference type="ARBA" id="ARBA00007596"/>
    </source>
</evidence>
<gene>
    <name evidence="4" type="ORF">N309_05056</name>
</gene>
<dbReference type="EMBL" id="KL887872">
    <property type="protein sequence ID" value="KGL75299.1"/>
    <property type="molecule type" value="Genomic_DNA"/>
</dbReference>
<dbReference type="PANTHER" id="PTHR47037:SF1">
    <property type="entry name" value="LARGE RIBOSOMAL SUBUNIT PROTEIN BL33M"/>
    <property type="match status" value="1"/>
</dbReference>
<name>A0A099YYL4_TINGU</name>
<dbReference type="PANTHER" id="PTHR47037">
    <property type="entry name" value="39S RIBOSOMAL PROTEIN L33, MITOCHONDRIAL"/>
    <property type="match status" value="1"/>
</dbReference>
<evidence type="ECO:0000256" key="3">
    <source>
        <dbReference type="ARBA" id="ARBA00023274"/>
    </source>
</evidence>
<dbReference type="STRING" id="94827.A0A099YYL4"/>
<organism evidence="4 5">
    <name type="scientific">Tinamus guttatus</name>
    <name type="common">White-throated tinamou</name>
    <dbReference type="NCBI Taxonomy" id="94827"/>
    <lineage>
        <taxon>Eukaryota</taxon>
        <taxon>Metazoa</taxon>
        <taxon>Chordata</taxon>
        <taxon>Craniata</taxon>
        <taxon>Vertebrata</taxon>
        <taxon>Euteleostomi</taxon>
        <taxon>Archelosauria</taxon>
        <taxon>Archosauria</taxon>
        <taxon>Dinosauria</taxon>
        <taxon>Saurischia</taxon>
        <taxon>Theropoda</taxon>
        <taxon>Coelurosauria</taxon>
        <taxon>Aves</taxon>
        <taxon>Palaeognathae</taxon>
        <taxon>Tinamiformes</taxon>
        <taxon>Tinamidae</taxon>
        <taxon>Tinamus</taxon>
    </lineage>
</organism>
<proteinExistence type="inferred from homology"/>
<dbReference type="Gene3D" id="2.20.28.120">
    <property type="entry name" value="Ribosomal protein L33"/>
    <property type="match status" value="1"/>
</dbReference>
<reference evidence="4 5" key="1">
    <citation type="submission" date="2014-06" db="EMBL/GenBank/DDBJ databases">
        <title>Genome evolution of avian class.</title>
        <authorList>
            <person name="Zhang G."/>
            <person name="Li C."/>
        </authorList>
    </citation>
    <scope>NUCLEOTIDE SEQUENCE [LARGE SCALE GENOMIC DNA]</scope>
    <source>
        <strain evidence="4">BGI_N309</strain>
    </source>
</reference>
<comment type="similarity">
    <text evidence="1">Belongs to the bacterial ribosomal protein bL33 family.</text>
</comment>
<keyword evidence="3" id="KW-0687">Ribonucleoprotein</keyword>